<protein>
    <recommendedName>
        <fullName evidence="10">Palmitoyltransferase</fullName>
        <ecNumber evidence="10">2.3.1.225</ecNumber>
    </recommendedName>
</protein>
<proteinExistence type="inferred from homology"/>
<dbReference type="GO" id="GO:0016020">
    <property type="term" value="C:membrane"/>
    <property type="evidence" value="ECO:0007669"/>
    <property type="project" value="UniProtKB-SubCell"/>
</dbReference>
<sequence>MKWVASVVNRGFRRVERSADRVIGCAGPLFIAIYVGLVGAGVWAFFACVFPSLVTIPAALVRVWYLQSPVHVVLGLPMALYDSVMQQPYAMIQCVLVTLGCFYIASMMAWSYYMACMEPPGSVSEGMTEKLNERRYGPGSDVWWRHKCRQVSYAMLESVSDAEDTSLVEAAIPYTDKSQSGLGAKGHQRVNRPGHPRFRYCKKCPQVTMTEAILRLPPELRQIEKRNRRNHLLRLKQQEAHQTDVAHLHSNLAPELFVEVDDESETDVRAWLGEDQNNFVFAPKPERAHHCKTCKMCVLKFDHHCPWINQCVGLGNERYFILFMLWFALGTGIFGLTGYHLAYKALWEYSWPFIYTPRVVFIMLYTIAVVMGIAVLILAVWHLYLVASGETSVESQDNAHYRSMAKERKEQFINVYDMGWARNLQIFFNTGRGLDYGFYTLLLPRRIEPYSDGWHFAKNPKLSGSHSGISREEEFTDDEGDDFLAVS</sequence>
<keyword evidence="3 10" id="KW-0812">Transmembrane</keyword>
<evidence type="ECO:0000256" key="2">
    <source>
        <dbReference type="ARBA" id="ARBA00022679"/>
    </source>
</evidence>
<dbReference type="EC" id="2.3.1.225" evidence="10"/>
<dbReference type="InterPro" id="IPR001594">
    <property type="entry name" value="Palmitoyltrfase_DHHC"/>
</dbReference>
<keyword evidence="5 10" id="KW-0472">Membrane</keyword>
<evidence type="ECO:0000313" key="13">
    <source>
        <dbReference type="EMBL" id="WFD00786.1"/>
    </source>
</evidence>
<accession>A0AAJ5YV27</accession>
<dbReference type="InterPro" id="IPR039859">
    <property type="entry name" value="PFA4/ZDH16/20/ERF2-like"/>
</dbReference>
<feature type="domain" description="Palmitoyltransferase DHHC" evidence="12">
    <location>
        <begin position="283"/>
        <end position="396"/>
    </location>
</feature>
<evidence type="ECO:0000256" key="9">
    <source>
        <dbReference type="ARBA" id="ARBA00048048"/>
    </source>
</evidence>
<dbReference type="Pfam" id="PF01529">
    <property type="entry name" value="DHHC"/>
    <property type="match status" value="1"/>
</dbReference>
<evidence type="ECO:0000256" key="11">
    <source>
        <dbReference type="SAM" id="MobiDB-lite"/>
    </source>
</evidence>
<feature type="transmembrane region" description="Helical" evidence="10">
    <location>
        <begin position="319"/>
        <end position="342"/>
    </location>
</feature>
<keyword evidence="2 10" id="KW-0808">Transferase</keyword>
<keyword evidence="4 10" id="KW-1133">Transmembrane helix</keyword>
<dbReference type="AlphaFoldDB" id="A0AAJ5YV27"/>
<evidence type="ECO:0000256" key="1">
    <source>
        <dbReference type="ARBA" id="ARBA00004141"/>
    </source>
</evidence>
<keyword evidence="14" id="KW-1185">Reference proteome</keyword>
<gene>
    <name evidence="13" type="ORF">MYAM1_003538</name>
</gene>
<evidence type="ECO:0000256" key="6">
    <source>
        <dbReference type="ARBA" id="ARBA00023139"/>
    </source>
</evidence>
<comment type="similarity">
    <text evidence="10">Belongs to the DHHC palmitoyltransferase family.</text>
</comment>
<keyword evidence="6" id="KW-0564">Palmitate</keyword>
<dbReference type="PANTHER" id="PTHR12246">
    <property type="entry name" value="PALMITOYLTRANSFERASE ZDHHC16"/>
    <property type="match status" value="1"/>
</dbReference>
<feature type="compositionally biased region" description="Acidic residues" evidence="11">
    <location>
        <begin position="474"/>
        <end position="487"/>
    </location>
</feature>
<reference evidence="13 14" key="1">
    <citation type="submission" date="2023-03" db="EMBL/GenBank/DDBJ databases">
        <title>Mating type loci evolution in Malassezia.</title>
        <authorList>
            <person name="Coelho M.A."/>
        </authorList>
    </citation>
    <scope>NUCLEOTIDE SEQUENCE [LARGE SCALE GENOMIC DNA]</scope>
    <source>
        <strain evidence="13 14">CBS 9725</strain>
    </source>
</reference>
<dbReference type="GO" id="GO:0019706">
    <property type="term" value="F:protein-cysteine S-palmitoyltransferase activity"/>
    <property type="evidence" value="ECO:0007669"/>
    <property type="project" value="UniProtKB-EC"/>
</dbReference>
<name>A0AAJ5YV27_9BASI</name>
<evidence type="ECO:0000256" key="8">
    <source>
        <dbReference type="ARBA" id="ARBA00023315"/>
    </source>
</evidence>
<feature type="region of interest" description="Disordered" evidence="11">
    <location>
        <begin position="463"/>
        <end position="487"/>
    </location>
</feature>
<evidence type="ECO:0000256" key="10">
    <source>
        <dbReference type="RuleBase" id="RU079119"/>
    </source>
</evidence>
<comment type="domain">
    <text evidence="10">The DHHC domain is required for palmitoyltransferase activity.</text>
</comment>
<feature type="transmembrane region" description="Helical" evidence="10">
    <location>
        <begin position="90"/>
        <end position="113"/>
    </location>
</feature>
<evidence type="ECO:0000256" key="7">
    <source>
        <dbReference type="ARBA" id="ARBA00023288"/>
    </source>
</evidence>
<feature type="transmembrane region" description="Helical" evidence="10">
    <location>
        <begin position="21"/>
        <end position="46"/>
    </location>
</feature>
<dbReference type="PROSITE" id="PS50216">
    <property type="entry name" value="DHHC"/>
    <property type="match status" value="1"/>
</dbReference>
<organism evidence="13 14">
    <name type="scientific">Malassezia yamatoensis</name>
    <dbReference type="NCBI Taxonomy" id="253288"/>
    <lineage>
        <taxon>Eukaryota</taxon>
        <taxon>Fungi</taxon>
        <taxon>Dikarya</taxon>
        <taxon>Basidiomycota</taxon>
        <taxon>Ustilaginomycotina</taxon>
        <taxon>Malasseziomycetes</taxon>
        <taxon>Malasseziales</taxon>
        <taxon>Malasseziaceae</taxon>
        <taxon>Malassezia</taxon>
    </lineage>
</organism>
<feature type="transmembrane region" description="Helical" evidence="10">
    <location>
        <begin position="362"/>
        <end position="386"/>
    </location>
</feature>
<evidence type="ECO:0000256" key="5">
    <source>
        <dbReference type="ARBA" id="ARBA00023136"/>
    </source>
</evidence>
<dbReference type="EMBL" id="CP119948">
    <property type="protein sequence ID" value="WFD00786.1"/>
    <property type="molecule type" value="Genomic_DNA"/>
</dbReference>
<evidence type="ECO:0000256" key="3">
    <source>
        <dbReference type="ARBA" id="ARBA00022692"/>
    </source>
</evidence>
<dbReference type="Proteomes" id="UP001219567">
    <property type="component" value="Chromosome 6"/>
</dbReference>
<evidence type="ECO:0000256" key="4">
    <source>
        <dbReference type="ARBA" id="ARBA00022989"/>
    </source>
</evidence>
<comment type="subcellular location">
    <subcellularLocation>
        <location evidence="1">Membrane</location>
        <topology evidence="1">Multi-pass membrane protein</topology>
    </subcellularLocation>
</comment>
<keyword evidence="7" id="KW-0449">Lipoprotein</keyword>
<evidence type="ECO:0000259" key="12">
    <source>
        <dbReference type="Pfam" id="PF01529"/>
    </source>
</evidence>
<comment type="catalytic activity">
    <reaction evidence="9 10">
        <text>L-cysteinyl-[protein] + hexadecanoyl-CoA = S-hexadecanoyl-L-cysteinyl-[protein] + CoA</text>
        <dbReference type="Rhea" id="RHEA:36683"/>
        <dbReference type="Rhea" id="RHEA-COMP:10131"/>
        <dbReference type="Rhea" id="RHEA-COMP:11032"/>
        <dbReference type="ChEBI" id="CHEBI:29950"/>
        <dbReference type="ChEBI" id="CHEBI:57287"/>
        <dbReference type="ChEBI" id="CHEBI:57379"/>
        <dbReference type="ChEBI" id="CHEBI:74151"/>
        <dbReference type="EC" id="2.3.1.225"/>
    </reaction>
</comment>
<evidence type="ECO:0000313" key="14">
    <source>
        <dbReference type="Proteomes" id="UP001219567"/>
    </source>
</evidence>
<keyword evidence="8 10" id="KW-0012">Acyltransferase</keyword>